<evidence type="ECO:0000313" key="3">
    <source>
        <dbReference type="Proteomes" id="UP000279259"/>
    </source>
</evidence>
<feature type="region of interest" description="Disordered" evidence="1">
    <location>
        <begin position="867"/>
        <end position="1078"/>
    </location>
</feature>
<gene>
    <name evidence="2" type="ORF">EHS25_002088</name>
</gene>
<name>A0A427YEJ9_9TREE</name>
<proteinExistence type="predicted"/>
<evidence type="ECO:0000256" key="1">
    <source>
        <dbReference type="SAM" id="MobiDB-lite"/>
    </source>
</evidence>
<feature type="compositionally biased region" description="Polar residues" evidence="1">
    <location>
        <begin position="1051"/>
        <end position="1063"/>
    </location>
</feature>
<feature type="region of interest" description="Disordered" evidence="1">
    <location>
        <begin position="404"/>
        <end position="480"/>
    </location>
</feature>
<evidence type="ECO:0000313" key="2">
    <source>
        <dbReference type="EMBL" id="RSH89538.1"/>
    </source>
</evidence>
<feature type="compositionally biased region" description="Acidic residues" evidence="1">
    <location>
        <begin position="634"/>
        <end position="643"/>
    </location>
</feature>
<feature type="region of interest" description="Disordered" evidence="1">
    <location>
        <begin position="818"/>
        <end position="845"/>
    </location>
</feature>
<comment type="caution">
    <text evidence="2">The sequence shown here is derived from an EMBL/GenBank/DDBJ whole genome shotgun (WGS) entry which is preliminary data.</text>
</comment>
<feature type="compositionally biased region" description="Low complexity" evidence="1">
    <location>
        <begin position="587"/>
        <end position="597"/>
    </location>
</feature>
<feature type="compositionally biased region" description="Low complexity" evidence="1">
    <location>
        <begin position="661"/>
        <end position="688"/>
    </location>
</feature>
<feature type="compositionally biased region" description="Low complexity" evidence="1">
    <location>
        <begin position="437"/>
        <end position="454"/>
    </location>
</feature>
<feature type="region of interest" description="Disordered" evidence="1">
    <location>
        <begin position="579"/>
        <end position="737"/>
    </location>
</feature>
<feature type="compositionally biased region" description="Low complexity" evidence="1">
    <location>
        <begin position="1039"/>
        <end position="1050"/>
    </location>
</feature>
<feature type="compositionally biased region" description="Acidic residues" evidence="1">
    <location>
        <begin position="689"/>
        <end position="699"/>
    </location>
</feature>
<reference evidence="2 3" key="1">
    <citation type="submission" date="2018-11" db="EMBL/GenBank/DDBJ databases">
        <title>Genome sequence of Saitozyma podzolica DSM 27192.</title>
        <authorList>
            <person name="Aliyu H."/>
            <person name="Gorte O."/>
            <person name="Ochsenreither K."/>
        </authorList>
    </citation>
    <scope>NUCLEOTIDE SEQUENCE [LARGE SCALE GENOMIC DNA]</scope>
    <source>
        <strain evidence="2 3">DSM 27192</strain>
    </source>
</reference>
<accession>A0A427YEJ9</accession>
<feature type="compositionally biased region" description="Low complexity" evidence="1">
    <location>
        <begin position="957"/>
        <end position="969"/>
    </location>
</feature>
<dbReference type="AlphaFoldDB" id="A0A427YEJ9"/>
<dbReference type="EMBL" id="RSCD01000013">
    <property type="protein sequence ID" value="RSH89538.1"/>
    <property type="molecule type" value="Genomic_DNA"/>
</dbReference>
<keyword evidence="3" id="KW-1185">Reference proteome</keyword>
<sequence>MWLITAIGSVHGQQQFTFALGQNRTYTVGREKDADIRFESRYVRPKEGTLVVGDWDPTQRLKPPELRWRVEAKKKGSNPFKTLTPIDESVVGSTTRADYEVHEQDAGQGCFLEATGAQGIELAADAWFIAVWEDLQLQYDKMKDETEEVRSTLRNFCISHTAAFDTEQLPNYVLSTTYKSNTDCNYAVCFGVRILAPPFLQALLGRLASCWKKQADHVDSWSLPNEEAPEFQPELDRTLPKSRLDLSYWLPDPRRRTLFRGWKILGLKTEKMPMEKRYLIAMGADYEDIDVVSRPLMSSDDFKTRMGPWLDRVDNNGGRDSAVVVYFGNVKEGLVKKNVVWNSVVAVTCQRLGLVLASGAICWGATKFGGIRAYLEDASVRAGASTATATSATLAVPHARATPIEAPPTQREPDPSQTPVIPSTFPEETDGGPSTGVKSSPVKPKSPEKPAVAAQMPDVEPAGTSTVRKPLKRRAGRAPTQATYSAITGFDDDLPQPDIVMDSQPNEASVQIPPAAQQHMEIDTVPVALTQTQSQAPRSRLKRRAGGATQPASLFSLAFDGDLTPIKDEETPVEIRELYEQTKRETGTTGATSAPPAKRARVVSAESGPSGVRSRESSLGVGRAGSVQPSEGLMDVEEEVEEDFVQRTLRRAAKAKKEGKTQATQATQPALAPASRAPPRATRQTVVPSEDEEEEEQVEEVPVPSKGKKAKSSQAPLSPKGSSSQTVRSTQGEVTRDEAFLQAITKASRSKKAIDELDKEFNQLRIPKPGGAGGTKVVKANEWEAGHPDYTVLNDFDDEMRGNFIQIVRKDLFRKDGGRKEAVAAAGDEQDQSGKPNFKKFKKKQIARREPLSLVLVGRALEDAEMGEPFWPAETQKGRKTQASQALDGGDEDSMPLLPRSKRRLLDRRTTTGHGDEDDEMPPPTAKRRGGAFVPDTPTPSQTSESKATHRRKTRGDSVVSDISSVGGSTRSKRVSAATTGRTARGRSGTQKQPVLLEDSDEEGVEFTPSAIGSASGSGGTRARGRSTRGTQYHAEVDTATTRSSARTTSQMGPPQTSGSASVTMGRKKLLPVDDDDDDMVFKGLAKRRRLG</sequence>
<dbReference type="Proteomes" id="UP000279259">
    <property type="component" value="Unassembled WGS sequence"/>
</dbReference>
<protein>
    <submittedName>
        <fullName evidence="2">Uncharacterized protein</fullName>
    </submittedName>
</protein>
<feature type="compositionally biased region" description="Polar residues" evidence="1">
    <location>
        <begin position="712"/>
        <end position="733"/>
    </location>
</feature>
<dbReference type="OrthoDB" id="552194at2759"/>
<feature type="compositionally biased region" description="Low complexity" evidence="1">
    <location>
        <begin position="976"/>
        <end position="990"/>
    </location>
</feature>
<organism evidence="2 3">
    <name type="scientific">Saitozyma podzolica</name>
    <dbReference type="NCBI Taxonomy" id="1890683"/>
    <lineage>
        <taxon>Eukaryota</taxon>
        <taxon>Fungi</taxon>
        <taxon>Dikarya</taxon>
        <taxon>Basidiomycota</taxon>
        <taxon>Agaricomycotina</taxon>
        <taxon>Tremellomycetes</taxon>
        <taxon>Tremellales</taxon>
        <taxon>Trimorphomycetaceae</taxon>
        <taxon>Saitozyma</taxon>
    </lineage>
</organism>